<dbReference type="GO" id="GO:0016020">
    <property type="term" value="C:membrane"/>
    <property type="evidence" value="ECO:0007669"/>
    <property type="project" value="UniProtKB-SubCell"/>
</dbReference>
<dbReference type="VEuPathDB" id="FungiDB:AFLA_009982"/>
<dbReference type="EMBL" id="ML734644">
    <property type="protein sequence ID" value="KAB8243390.1"/>
    <property type="molecule type" value="Genomic_DNA"/>
</dbReference>
<sequence length="395" mass="44322">MVECCPKPSLPEEASKSPRLGSPCHPADAAALSLVVTMKLRLFVEINFACAVGGFEPVPAGCDRCRETMSQFQVESWIWYGVTVFVIILRFISRLLLVKSVKALQVEDYLMLLVLCFYTGLVVTLNRIEHAQTNLMKPGDEAHLTPESIKDRIYGSKLVLATEQCMLATIWGCKGCLLLLYARLTEGIKQQLAVKILAGYVVGSYILLEILYFAVWCRPFYNYWAVPTPNVGVFSMGTFIILCATLSKVYSFKDPFSPEWLFWYVREASTAVCVANIPNCWSLVRRVFNLSSWTGSSHSKGRTHHYTPYAYGTGTHSRTRRHTSSQKKGLWTSVTMSGVRKTESAEEIIKDDPEQQAHQGIPLEIWHQTSIHVTEELPRPDDSHKGSTTTVPGRG</sequence>
<evidence type="ECO:0000256" key="3">
    <source>
        <dbReference type="ARBA" id="ARBA00022989"/>
    </source>
</evidence>
<dbReference type="PANTHER" id="PTHR33048">
    <property type="entry name" value="PTH11-LIKE INTEGRAL MEMBRANE PROTEIN (AFU_ORTHOLOGUE AFUA_5G11245)"/>
    <property type="match status" value="1"/>
</dbReference>
<feature type="region of interest" description="Disordered" evidence="6">
    <location>
        <begin position="374"/>
        <end position="395"/>
    </location>
</feature>
<evidence type="ECO:0000256" key="7">
    <source>
        <dbReference type="SAM" id="Phobius"/>
    </source>
</evidence>
<keyword evidence="4 7" id="KW-0472">Membrane</keyword>
<proteinExistence type="inferred from homology"/>
<feature type="compositionally biased region" description="Basic and acidic residues" evidence="6">
    <location>
        <begin position="374"/>
        <end position="385"/>
    </location>
</feature>
<evidence type="ECO:0000256" key="6">
    <source>
        <dbReference type="SAM" id="MobiDB-lite"/>
    </source>
</evidence>
<feature type="transmembrane region" description="Helical" evidence="7">
    <location>
        <begin position="109"/>
        <end position="128"/>
    </location>
</feature>
<comment type="subcellular location">
    <subcellularLocation>
        <location evidence="1">Membrane</location>
        <topology evidence="1">Multi-pass membrane protein</topology>
    </subcellularLocation>
</comment>
<evidence type="ECO:0000256" key="4">
    <source>
        <dbReference type="ARBA" id="ARBA00023136"/>
    </source>
</evidence>
<feature type="domain" description="Rhodopsin" evidence="8">
    <location>
        <begin position="89"/>
        <end position="226"/>
    </location>
</feature>
<keyword evidence="2 7" id="KW-0812">Transmembrane</keyword>
<name>A0A5N6GQR2_ASPFL</name>
<dbReference type="InterPro" id="IPR052337">
    <property type="entry name" value="SAT4-like"/>
</dbReference>
<feature type="transmembrane region" description="Helical" evidence="7">
    <location>
        <begin position="221"/>
        <end position="246"/>
    </location>
</feature>
<keyword evidence="3 7" id="KW-1133">Transmembrane helix</keyword>
<dbReference type="VEuPathDB" id="FungiDB:F9C07_11501"/>
<evidence type="ECO:0000259" key="8">
    <source>
        <dbReference type="Pfam" id="PF20684"/>
    </source>
</evidence>
<dbReference type="InterPro" id="IPR049326">
    <property type="entry name" value="Rhodopsin_dom_fungi"/>
</dbReference>
<gene>
    <name evidence="9" type="ORF">BDV35DRAFT_383256</name>
</gene>
<evidence type="ECO:0000256" key="1">
    <source>
        <dbReference type="ARBA" id="ARBA00004141"/>
    </source>
</evidence>
<dbReference type="PANTHER" id="PTHR33048:SF30">
    <property type="entry name" value="FAMILY DECARBOXYLASE, PUTATIVE (AFU_ORTHOLOGUE AFUA_7G00920)-RELATED"/>
    <property type="match status" value="1"/>
</dbReference>
<accession>A0A5N6GQR2</accession>
<evidence type="ECO:0000313" key="9">
    <source>
        <dbReference type="EMBL" id="KAB8243390.1"/>
    </source>
</evidence>
<feature type="compositionally biased region" description="Polar residues" evidence="6">
    <location>
        <begin position="386"/>
        <end position="395"/>
    </location>
</feature>
<evidence type="ECO:0000256" key="5">
    <source>
        <dbReference type="ARBA" id="ARBA00038359"/>
    </source>
</evidence>
<dbReference type="AlphaFoldDB" id="A0A5N6GQR2"/>
<organism evidence="9">
    <name type="scientific">Aspergillus flavus</name>
    <dbReference type="NCBI Taxonomy" id="5059"/>
    <lineage>
        <taxon>Eukaryota</taxon>
        <taxon>Fungi</taxon>
        <taxon>Dikarya</taxon>
        <taxon>Ascomycota</taxon>
        <taxon>Pezizomycotina</taxon>
        <taxon>Eurotiomycetes</taxon>
        <taxon>Eurotiomycetidae</taxon>
        <taxon>Eurotiales</taxon>
        <taxon>Aspergillaceae</taxon>
        <taxon>Aspergillus</taxon>
        <taxon>Aspergillus subgen. Circumdati</taxon>
    </lineage>
</organism>
<comment type="similarity">
    <text evidence="5">Belongs to the SAT4 family.</text>
</comment>
<feature type="region of interest" description="Disordered" evidence="6">
    <location>
        <begin position="1"/>
        <end position="22"/>
    </location>
</feature>
<feature type="transmembrane region" description="Helical" evidence="7">
    <location>
        <begin position="196"/>
        <end position="215"/>
    </location>
</feature>
<dbReference type="Proteomes" id="UP000325434">
    <property type="component" value="Unassembled WGS sequence"/>
</dbReference>
<feature type="transmembrane region" description="Helical" evidence="7">
    <location>
        <begin position="77"/>
        <end position="97"/>
    </location>
</feature>
<reference evidence="9" key="1">
    <citation type="submission" date="2019-04" db="EMBL/GenBank/DDBJ databases">
        <title>Friends and foes A comparative genomics study of 23 Aspergillus species from section Flavi.</title>
        <authorList>
            <consortium name="DOE Joint Genome Institute"/>
            <person name="Kjaerbolling I."/>
            <person name="Vesth T."/>
            <person name="Frisvad J.C."/>
            <person name="Nybo J.L."/>
            <person name="Theobald S."/>
            <person name="Kildgaard S."/>
            <person name="Isbrandt T."/>
            <person name="Kuo A."/>
            <person name="Sato A."/>
            <person name="Lyhne E.K."/>
            <person name="Kogle M.E."/>
            <person name="Wiebenga A."/>
            <person name="Kun R.S."/>
            <person name="Lubbers R.J."/>
            <person name="Makela M.R."/>
            <person name="Barry K."/>
            <person name="Chovatia M."/>
            <person name="Clum A."/>
            <person name="Daum C."/>
            <person name="Haridas S."/>
            <person name="He G."/>
            <person name="LaButti K."/>
            <person name="Lipzen A."/>
            <person name="Mondo S."/>
            <person name="Riley R."/>
            <person name="Salamov A."/>
            <person name="Simmons B.A."/>
            <person name="Magnuson J.K."/>
            <person name="Henrissat B."/>
            <person name="Mortensen U.H."/>
            <person name="Larsen T.O."/>
            <person name="Devries R.P."/>
            <person name="Grigoriev I.V."/>
            <person name="Machida M."/>
            <person name="Baker S.E."/>
            <person name="Andersen M.R."/>
        </authorList>
    </citation>
    <scope>NUCLEOTIDE SEQUENCE [LARGE SCALE GENOMIC DNA]</scope>
    <source>
        <strain evidence="9">CBS 121.62</strain>
    </source>
</reference>
<evidence type="ECO:0000256" key="2">
    <source>
        <dbReference type="ARBA" id="ARBA00022692"/>
    </source>
</evidence>
<dbReference type="Pfam" id="PF20684">
    <property type="entry name" value="Fung_rhodopsin"/>
    <property type="match status" value="1"/>
</dbReference>
<protein>
    <recommendedName>
        <fullName evidence="8">Rhodopsin domain-containing protein</fullName>
    </recommendedName>
</protein>